<sequence length="418" mass="46046">MVCPNNSWFRICGNFNCEWVEVTTTEETTRQSASDISEEAGSSGGAAPITTQPTKITKVEKRVQFNTAQGDESTIHMIQEAGELVDSILSHRRTQRCTEYCYDSYATGCGQRCGSFGRLICGTYKACCLDREDNQVAGLVHECEQTHGPIAVALAAKTMGLNLMELVEKNTILSEEQKNEFRQHCSEAKTQLYGTMQSLSQNFFLEGVNSIRERGLDDSLVQAVLSFIATRSWEKTIESEEASGTSSASDSTRIPACYILNTSPLTTSRLSCGSRDARRPSSVGAEPQYVAKKYNDNGMARQLGKIQVTNLKTGDFSALGPFGLLIVKMLNSFLLSASQSTSSILKHTGGEICYTCPNFRDIVVLLMLAIGYCPANTDETSVVDIHMIDDPIMTIFYRLQYSYRTGKTSASFLKKNPH</sequence>
<evidence type="ECO:0000256" key="1">
    <source>
        <dbReference type="SAM" id="MobiDB-lite"/>
    </source>
</evidence>
<evidence type="ECO:0000313" key="2">
    <source>
        <dbReference type="EMBL" id="CRI43214.1"/>
    </source>
</evidence>
<organism evidence="2">
    <name type="scientific">Chlamydia pneumoniae</name>
    <name type="common">Chlamydophila pneumoniae</name>
    <dbReference type="NCBI Taxonomy" id="83558"/>
    <lineage>
        <taxon>Bacteria</taxon>
        <taxon>Pseudomonadati</taxon>
        <taxon>Chlamydiota</taxon>
        <taxon>Chlamydiia</taxon>
        <taxon>Chlamydiales</taxon>
        <taxon>Chlamydiaceae</taxon>
        <taxon>Chlamydia/Chlamydophila group</taxon>
        <taxon>Chlamydia</taxon>
    </lineage>
</organism>
<dbReference type="EMBL" id="LN847067">
    <property type="protein sequence ID" value="CRI43214.1"/>
    <property type="molecule type" value="Genomic_DNA"/>
</dbReference>
<accession>A0A0F7WXW7</accession>
<proteinExistence type="predicted"/>
<name>A0A0F7WXW7_CHLPN</name>
<reference evidence="2" key="1">
    <citation type="submission" date="2015-05" db="EMBL/GenBank/DDBJ databases">
        <authorList>
            <person name="Rattei Thomas"/>
        </authorList>
    </citation>
    <scope>NUCLEOTIDE SEQUENCE</scope>
    <source>
        <strain evidence="2">DC9</strain>
    </source>
</reference>
<gene>
    <name evidence="2" type="ORF">BN1224_DC9_CN_00200</name>
</gene>
<feature type="region of interest" description="Disordered" evidence="1">
    <location>
        <begin position="28"/>
        <end position="53"/>
    </location>
</feature>
<protein>
    <submittedName>
        <fullName evidence="2">Uncharacterized protein</fullName>
    </submittedName>
</protein>
<dbReference type="AlphaFoldDB" id="A0A0F7WXW7"/>